<evidence type="ECO:0000256" key="1">
    <source>
        <dbReference type="SAM" id="MobiDB-lite"/>
    </source>
</evidence>
<dbReference type="EMBL" id="MLIS01000001">
    <property type="protein sequence ID" value="OHU80400.1"/>
    <property type="molecule type" value="Genomic_DNA"/>
</dbReference>
<proteinExistence type="predicted"/>
<feature type="compositionally biased region" description="Basic residues" evidence="1">
    <location>
        <begin position="1"/>
        <end position="10"/>
    </location>
</feature>
<feature type="region of interest" description="Disordered" evidence="1">
    <location>
        <begin position="1"/>
        <end position="21"/>
    </location>
</feature>
<keyword evidence="2" id="KW-0732">Signal</keyword>
<feature type="signal peptide" evidence="2">
    <location>
        <begin position="1"/>
        <end position="45"/>
    </location>
</feature>
<evidence type="ECO:0008006" key="5">
    <source>
        <dbReference type="Google" id="ProtNLM"/>
    </source>
</evidence>
<dbReference type="InterPro" id="IPR006311">
    <property type="entry name" value="TAT_signal"/>
</dbReference>
<keyword evidence="4" id="KW-1185">Reference proteome</keyword>
<name>A0A1S1MAU2_MYCCH</name>
<feature type="chain" id="PRO_5010258465" description="PASTA domain-containing protein" evidence="2">
    <location>
        <begin position="46"/>
        <end position="110"/>
    </location>
</feature>
<dbReference type="PROSITE" id="PS51318">
    <property type="entry name" value="TAT"/>
    <property type="match status" value="1"/>
</dbReference>
<organism evidence="3 4">
    <name type="scientific">Mycobacteroides chelonae</name>
    <name type="common">Mycobacterium chelonae</name>
    <dbReference type="NCBI Taxonomy" id="1774"/>
    <lineage>
        <taxon>Bacteria</taxon>
        <taxon>Bacillati</taxon>
        <taxon>Actinomycetota</taxon>
        <taxon>Actinomycetes</taxon>
        <taxon>Mycobacteriales</taxon>
        <taxon>Mycobacteriaceae</taxon>
        <taxon>Mycobacteroides</taxon>
    </lineage>
</organism>
<reference evidence="3 4" key="1">
    <citation type="submission" date="2016-10" db="EMBL/GenBank/DDBJ databases">
        <title>Evaluation of Human, Veterinary and Environmental Mycobacterium chelonae Isolates by Core Genome Phylogenomic Analysis, Targeted Gene Comparison, and Anti-microbial Susceptibility Patterns: A Tale of Mistaken Identities.</title>
        <authorList>
            <person name="Fogelson S.B."/>
            <person name="Camus A.C."/>
            <person name="Lorenz W."/>
            <person name="Vasireddy R."/>
            <person name="Vasireddy S."/>
            <person name="Smith T."/>
            <person name="Brown-Elliott B.A."/>
            <person name="Wallace R.J.Jr."/>
            <person name="Hasan N.A."/>
            <person name="Reischl U."/>
            <person name="Sanchez S."/>
        </authorList>
    </citation>
    <scope>NUCLEOTIDE SEQUENCE [LARGE SCALE GENOMIC DNA]</scope>
    <source>
        <strain evidence="3 4">15518</strain>
    </source>
</reference>
<dbReference type="AlphaFoldDB" id="A0A1S1MAU2"/>
<evidence type="ECO:0000313" key="3">
    <source>
        <dbReference type="EMBL" id="OHU80400.1"/>
    </source>
</evidence>
<sequence>MHRPGNRNLRRKPDSLRRHRLSAAAAVTAGAMALLALASTPPANAHSIGGGGNVADTVQHLQGHGYAVQLNGVADAPLSQCVATDVTGIPSDETAFATVYVTVSCRPYAS</sequence>
<accession>A0A1S1MAU2</accession>
<evidence type="ECO:0000256" key="2">
    <source>
        <dbReference type="SAM" id="SignalP"/>
    </source>
</evidence>
<gene>
    <name evidence="3" type="ORF">BKG84_02120</name>
</gene>
<comment type="caution">
    <text evidence="3">The sequence shown here is derived from an EMBL/GenBank/DDBJ whole genome shotgun (WGS) entry which is preliminary data.</text>
</comment>
<protein>
    <recommendedName>
        <fullName evidence="5">PASTA domain-containing protein</fullName>
    </recommendedName>
</protein>
<evidence type="ECO:0000313" key="4">
    <source>
        <dbReference type="Proteomes" id="UP000179441"/>
    </source>
</evidence>
<dbReference type="Proteomes" id="UP000179441">
    <property type="component" value="Unassembled WGS sequence"/>
</dbReference>